<dbReference type="EMBL" id="MT143668">
    <property type="protein sequence ID" value="QJA99792.1"/>
    <property type="molecule type" value="Genomic_DNA"/>
</dbReference>
<sequence length="87" mass="9592">MRLQIRVTPAHQELLDHLEAVDKEYRGKRLIALAAMMLAQMRQPANQVQTVAPSSETVALGIPEVADSVDREVKSRKAPGWITSANS</sequence>
<organism evidence="1">
    <name type="scientific">viral metagenome</name>
    <dbReference type="NCBI Taxonomy" id="1070528"/>
    <lineage>
        <taxon>unclassified sequences</taxon>
        <taxon>metagenomes</taxon>
        <taxon>organismal metagenomes</taxon>
    </lineage>
</organism>
<accession>A0A6M3M1T5</accession>
<dbReference type="AlphaFoldDB" id="A0A6M3M1T5"/>
<evidence type="ECO:0000313" key="1">
    <source>
        <dbReference type="EMBL" id="QJA99792.1"/>
    </source>
</evidence>
<reference evidence="1" key="1">
    <citation type="submission" date="2020-03" db="EMBL/GenBank/DDBJ databases">
        <title>The deep terrestrial virosphere.</title>
        <authorList>
            <person name="Holmfeldt K."/>
            <person name="Nilsson E."/>
            <person name="Simone D."/>
            <person name="Lopez-Fernandez M."/>
            <person name="Wu X."/>
            <person name="de Brujin I."/>
            <person name="Lundin D."/>
            <person name="Andersson A."/>
            <person name="Bertilsson S."/>
            <person name="Dopson M."/>
        </authorList>
    </citation>
    <scope>NUCLEOTIDE SEQUENCE</scope>
    <source>
        <strain evidence="1">MM171A00884</strain>
        <strain evidence="2">MM171B00661</strain>
    </source>
</reference>
<gene>
    <name evidence="1" type="ORF">MM171A00884_0004</name>
    <name evidence="2" type="ORF">MM171B00661_0004</name>
</gene>
<proteinExistence type="predicted"/>
<name>A0A6M3M1T5_9ZZZZ</name>
<evidence type="ECO:0000313" key="2">
    <source>
        <dbReference type="EMBL" id="QJB03525.1"/>
    </source>
</evidence>
<dbReference type="EMBL" id="MT143850">
    <property type="protein sequence ID" value="QJB03525.1"/>
    <property type="molecule type" value="Genomic_DNA"/>
</dbReference>
<protein>
    <submittedName>
        <fullName evidence="1">Uncharacterized protein</fullName>
    </submittedName>
</protein>